<name>A0A0W8F271_9ZZZZ</name>
<comment type="caution">
    <text evidence="1">The sequence shown here is derived from an EMBL/GenBank/DDBJ whole genome shotgun (WGS) entry which is preliminary data.</text>
</comment>
<organism evidence="1">
    <name type="scientific">hydrocarbon metagenome</name>
    <dbReference type="NCBI Taxonomy" id="938273"/>
    <lineage>
        <taxon>unclassified sequences</taxon>
        <taxon>metagenomes</taxon>
        <taxon>ecological metagenomes</taxon>
    </lineage>
</organism>
<gene>
    <name evidence="1" type="ORF">ASZ90_015311</name>
</gene>
<proteinExistence type="predicted"/>
<accession>A0A0W8F271</accession>
<reference evidence="1" key="1">
    <citation type="journal article" date="2015" name="Proc. Natl. Acad. Sci. U.S.A.">
        <title>Networks of energetic and metabolic interactions define dynamics in microbial communities.</title>
        <authorList>
            <person name="Embree M."/>
            <person name="Liu J.K."/>
            <person name="Al-Bassam M.M."/>
            <person name="Zengler K."/>
        </authorList>
    </citation>
    <scope>NUCLEOTIDE SEQUENCE</scope>
</reference>
<protein>
    <submittedName>
        <fullName evidence="1">Uncharacterized protein</fullName>
    </submittedName>
</protein>
<dbReference type="EMBL" id="LNQE01001595">
    <property type="protein sequence ID" value="KUG14999.1"/>
    <property type="molecule type" value="Genomic_DNA"/>
</dbReference>
<dbReference type="AlphaFoldDB" id="A0A0W8F271"/>
<evidence type="ECO:0000313" key="1">
    <source>
        <dbReference type="EMBL" id="KUG14999.1"/>
    </source>
</evidence>
<sequence>MRPSRRYPASFSWRSGSLSHTSSAIQWVYDTFLVTTLSIISGNVRTGQSGRK</sequence>